<dbReference type="GO" id="GO:0050661">
    <property type="term" value="F:NADP binding"/>
    <property type="evidence" value="ECO:0007669"/>
    <property type="project" value="InterPro"/>
</dbReference>
<sequence>MTRNVRTHAVVVLGCGLMGAAVARTLARTGTSVAAWNRTHSKAVALADDGVTAIADIHEAVRAAPLIIAVTADYEALWSNIAGATGWQGATLVNLATGTPDEADRMHARITAMGARYLDGMAACYPEGIGSPEAFLSYAGSPEAWAEYSGVLRRLGGQTHHVAADPRVSMLMSVWYSAFYVPALAAYVEAVGFAADQGISREDIDTLTPLLIDLVGHAAPEISAAVTTGEHATDQATIDTFYDGSVPVLNVMHDAGHHARMYSAALASMSAARELGLGDQGYSALATCGISRPVD</sequence>
<protein>
    <submittedName>
        <fullName evidence="6">NAD(P)-dependent oxidoreductase</fullName>
    </submittedName>
</protein>
<dbReference type="PANTHER" id="PTHR43580">
    <property type="entry name" value="OXIDOREDUCTASE GLYR1-RELATED"/>
    <property type="match status" value="1"/>
</dbReference>
<dbReference type="PIRSF" id="PIRSF000103">
    <property type="entry name" value="HIBADH"/>
    <property type="match status" value="1"/>
</dbReference>
<dbReference type="AlphaFoldDB" id="A0A437Q387"/>
<accession>A0A437Q387</accession>
<gene>
    <name evidence="6" type="ORF">EOT10_04065</name>
</gene>
<feature type="domain" description="6-phosphogluconate dehydrogenase NADP-binding" evidence="4">
    <location>
        <begin position="10"/>
        <end position="159"/>
    </location>
</feature>
<keyword evidence="7" id="KW-1185">Reference proteome</keyword>
<dbReference type="PANTHER" id="PTHR43580:SF2">
    <property type="entry name" value="CYTOKINE-LIKE NUCLEAR FACTOR N-PAC"/>
    <property type="match status" value="1"/>
</dbReference>
<feature type="chain" id="PRO_5038667267" evidence="3">
    <location>
        <begin position="24"/>
        <end position="295"/>
    </location>
</feature>
<proteinExistence type="inferred from homology"/>
<comment type="caution">
    <text evidence="6">The sequence shown here is derived from an EMBL/GenBank/DDBJ whole genome shotgun (WGS) entry which is preliminary data.</text>
</comment>
<evidence type="ECO:0000259" key="5">
    <source>
        <dbReference type="Pfam" id="PF21761"/>
    </source>
</evidence>
<evidence type="ECO:0000256" key="1">
    <source>
        <dbReference type="ARBA" id="ARBA00009080"/>
    </source>
</evidence>
<dbReference type="Gene3D" id="1.10.1040.10">
    <property type="entry name" value="N-(1-d-carboxylethyl)-l-norvaline Dehydrogenase, domain 2"/>
    <property type="match status" value="1"/>
</dbReference>
<feature type="domain" description="NADPH-dependent reductive aminase-like C-terminal" evidence="5">
    <location>
        <begin position="165"/>
        <end position="286"/>
    </location>
</feature>
<name>A0A437Q387_9ACTN</name>
<comment type="similarity">
    <text evidence="1">Belongs to the HIBADH-related family.</text>
</comment>
<dbReference type="OrthoDB" id="4029976at2"/>
<dbReference type="Gene3D" id="3.40.50.720">
    <property type="entry name" value="NAD(P)-binding Rossmann-like Domain"/>
    <property type="match status" value="1"/>
</dbReference>
<feature type="signal peptide" evidence="3">
    <location>
        <begin position="1"/>
        <end position="23"/>
    </location>
</feature>
<dbReference type="InterPro" id="IPR048666">
    <property type="entry name" value="RedAm-like_C"/>
</dbReference>
<organism evidence="6 7">
    <name type="scientific">Streptomyces antnestii</name>
    <dbReference type="NCBI Taxonomy" id="2494256"/>
    <lineage>
        <taxon>Bacteria</taxon>
        <taxon>Bacillati</taxon>
        <taxon>Actinomycetota</taxon>
        <taxon>Actinomycetes</taxon>
        <taxon>Kitasatosporales</taxon>
        <taxon>Streptomycetaceae</taxon>
        <taxon>Streptomyces</taxon>
    </lineage>
</organism>
<dbReference type="SUPFAM" id="SSF51735">
    <property type="entry name" value="NAD(P)-binding Rossmann-fold domains"/>
    <property type="match status" value="1"/>
</dbReference>
<evidence type="ECO:0000259" key="4">
    <source>
        <dbReference type="Pfam" id="PF03446"/>
    </source>
</evidence>
<dbReference type="GO" id="GO:0016491">
    <property type="term" value="F:oxidoreductase activity"/>
    <property type="evidence" value="ECO:0007669"/>
    <property type="project" value="UniProtKB-KW"/>
</dbReference>
<keyword evidence="3" id="KW-0732">Signal</keyword>
<evidence type="ECO:0000256" key="3">
    <source>
        <dbReference type="SAM" id="SignalP"/>
    </source>
</evidence>
<dbReference type="Pfam" id="PF21761">
    <property type="entry name" value="RedAm-like_C"/>
    <property type="match status" value="1"/>
</dbReference>
<evidence type="ECO:0000256" key="2">
    <source>
        <dbReference type="ARBA" id="ARBA00023002"/>
    </source>
</evidence>
<reference evidence="6 7" key="1">
    <citation type="submission" date="2019-01" db="EMBL/GenBank/DDBJ databases">
        <title>Genome sequences of Streptomyces and Rhizobium isolates collected from root and soil.</title>
        <authorList>
            <person name="Chhettri S."/>
            <person name="Sevigny J.L."/>
            <person name="Sen A."/>
            <person name="Ennis N."/>
            <person name="Tisa L."/>
        </authorList>
    </citation>
    <scope>NUCLEOTIDE SEQUENCE [LARGE SCALE GENOMIC DNA]</scope>
    <source>
        <strain evidence="6 7">San01</strain>
    </source>
</reference>
<evidence type="ECO:0000313" key="6">
    <source>
        <dbReference type="EMBL" id="RVU29018.1"/>
    </source>
</evidence>
<dbReference type="InterPro" id="IPR051265">
    <property type="entry name" value="HIBADH-related_NP60_sf"/>
</dbReference>
<dbReference type="Proteomes" id="UP000283128">
    <property type="component" value="Unassembled WGS sequence"/>
</dbReference>
<dbReference type="InterPro" id="IPR006115">
    <property type="entry name" value="6PGDH_NADP-bd"/>
</dbReference>
<keyword evidence="2" id="KW-0560">Oxidoreductase</keyword>
<dbReference type="Pfam" id="PF03446">
    <property type="entry name" value="NAD_binding_2"/>
    <property type="match status" value="1"/>
</dbReference>
<dbReference type="EMBL" id="RZYA01000001">
    <property type="protein sequence ID" value="RVU29018.1"/>
    <property type="molecule type" value="Genomic_DNA"/>
</dbReference>
<evidence type="ECO:0000313" key="7">
    <source>
        <dbReference type="Proteomes" id="UP000283128"/>
    </source>
</evidence>
<dbReference type="InterPro" id="IPR013328">
    <property type="entry name" value="6PGD_dom2"/>
</dbReference>
<dbReference type="InterPro" id="IPR036291">
    <property type="entry name" value="NAD(P)-bd_dom_sf"/>
</dbReference>
<dbReference type="InterPro" id="IPR015815">
    <property type="entry name" value="HIBADH-related"/>
</dbReference>
<dbReference type="SMR" id="A0A437Q387"/>